<sequence length="309" mass="33241">MDGQWLGGGVIVLVAAALWLLYFVPSWHSTHRYNAAERNAVRLGQALRILAETSDTPDEVRIELGARASHAQQRLARKTIAEQQELEAVRAQRELDETRALVKAEREDAAERARADRLAARMRPAARRRRARVVASTFVLAALALAGVGVWQLLTAGTQIYLWAAAGVFAVSLLVLQRIAMLATRSRRVEAAPVVSAPVVSERVPVPVTDAAASATWEPRTLPKPLTASAGSQAAVVVAAEEARAALRRAAVDEAKRQRAAQAAPPSIDVARVARVEAPAPSQYAGMGYVDDAEIEAHVRSLLDARRAG</sequence>
<keyword evidence="2" id="KW-0472">Membrane</keyword>
<proteinExistence type="predicted"/>
<feature type="transmembrane region" description="Helical" evidence="2">
    <location>
        <begin position="160"/>
        <end position="180"/>
    </location>
</feature>
<evidence type="ECO:0000256" key="1">
    <source>
        <dbReference type="SAM" id="Coils"/>
    </source>
</evidence>
<keyword evidence="2" id="KW-1133">Transmembrane helix</keyword>
<comment type="caution">
    <text evidence="3">The sequence shown here is derived from an EMBL/GenBank/DDBJ whole genome shotgun (WGS) entry which is preliminary data.</text>
</comment>
<evidence type="ECO:0000256" key="2">
    <source>
        <dbReference type="SAM" id="Phobius"/>
    </source>
</evidence>
<dbReference type="Proteomes" id="UP000033451">
    <property type="component" value="Unassembled WGS sequence"/>
</dbReference>
<evidence type="ECO:0008006" key="6">
    <source>
        <dbReference type="Google" id="ProtNLM"/>
    </source>
</evidence>
<evidence type="ECO:0000313" key="4">
    <source>
        <dbReference type="EMBL" id="KJL35101.1"/>
    </source>
</evidence>
<protein>
    <recommendedName>
        <fullName evidence="6">Large exoprotein</fullName>
    </recommendedName>
</protein>
<accession>A0A0F0LQ54</accession>
<dbReference type="PATRIC" id="fig|400772.4.peg.2716"/>
<dbReference type="STRING" id="400772.RR49_02702"/>
<keyword evidence="5" id="KW-1185">Reference proteome</keyword>
<feature type="transmembrane region" description="Helical" evidence="2">
    <location>
        <begin position="6"/>
        <end position="24"/>
    </location>
</feature>
<dbReference type="EMBL" id="JYIY01000080">
    <property type="protein sequence ID" value="KJL34814.1"/>
    <property type="molecule type" value="Genomic_DNA"/>
</dbReference>
<feature type="transmembrane region" description="Helical" evidence="2">
    <location>
        <begin position="131"/>
        <end position="154"/>
    </location>
</feature>
<dbReference type="OrthoDB" id="5126350at2"/>
<name>A0A0F0LQ54_9MICO</name>
<keyword evidence="1" id="KW-0175">Coiled coil</keyword>
<evidence type="ECO:0000313" key="5">
    <source>
        <dbReference type="Proteomes" id="UP000033451"/>
    </source>
</evidence>
<dbReference type="RefSeq" id="WP_045248603.1">
    <property type="nucleotide sequence ID" value="NZ_JYIY01000080.1"/>
</dbReference>
<feature type="coiled-coil region" evidence="1">
    <location>
        <begin position="81"/>
        <end position="108"/>
    </location>
</feature>
<evidence type="ECO:0000313" key="3">
    <source>
        <dbReference type="EMBL" id="KJL34814.1"/>
    </source>
</evidence>
<dbReference type="EMBL" id="JYIY01000080">
    <property type="protein sequence ID" value="KJL35101.1"/>
    <property type="molecule type" value="Genomic_DNA"/>
</dbReference>
<dbReference type="AlphaFoldDB" id="A0A0F0LQ54"/>
<organism evidence="3 5">
    <name type="scientific">Microbacterium ginsengisoli</name>
    <dbReference type="NCBI Taxonomy" id="400772"/>
    <lineage>
        <taxon>Bacteria</taxon>
        <taxon>Bacillati</taxon>
        <taxon>Actinomycetota</taxon>
        <taxon>Actinomycetes</taxon>
        <taxon>Micrococcales</taxon>
        <taxon>Microbacteriaceae</taxon>
        <taxon>Microbacterium</taxon>
    </lineage>
</organism>
<keyword evidence="2" id="KW-0812">Transmembrane</keyword>
<reference evidence="3 5" key="1">
    <citation type="submission" date="2015-02" db="EMBL/GenBank/DDBJ databases">
        <title>Draft genome sequences of ten Microbacterium spp. with emphasis on heavy metal contaminated environments.</title>
        <authorList>
            <person name="Corretto E."/>
        </authorList>
    </citation>
    <scope>NUCLEOTIDE SEQUENCE [LARGE SCALE GENOMIC DNA]</scope>
    <source>
        <strain evidence="3 5">DSM 18659</strain>
    </source>
</reference>
<gene>
    <name evidence="3" type="ORF">RR49_02702</name>
    <name evidence="4" type="ORF">RR49_02999</name>
</gene>